<keyword evidence="7" id="KW-0963">Cytoplasm</keyword>
<keyword evidence="13" id="KW-0863">Zinc-finger</keyword>
<keyword evidence="11" id="KW-0479">Metal-binding</keyword>
<dbReference type="GO" id="GO:0005730">
    <property type="term" value="C:nucleolus"/>
    <property type="evidence" value="ECO:0007669"/>
    <property type="project" value="TreeGrafter"/>
</dbReference>
<evidence type="ECO:0000256" key="17">
    <source>
        <dbReference type="ARBA" id="ARBA00022840"/>
    </source>
</evidence>
<evidence type="ECO:0000313" key="24">
    <source>
        <dbReference type="Proteomes" id="UP001479290"/>
    </source>
</evidence>
<evidence type="ECO:0000313" key="23">
    <source>
        <dbReference type="EMBL" id="KAK9962832.1"/>
    </source>
</evidence>
<evidence type="ECO:0000256" key="2">
    <source>
        <dbReference type="ARBA" id="ARBA00004502"/>
    </source>
</evidence>
<evidence type="ECO:0000256" key="21">
    <source>
        <dbReference type="ARBA" id="ARBA00048778"/>
    </source>
</evidence>
<evidence type="ECO:0000256" key="14">
    <source>
        <dbReference type="ARBA" id="ARBA00022786"/>
    </source>
</evidence>
<dbReference type="InterPro" id="IPR027417">
    <property type="entry name" value="P-loop_NTPase"/>
</dbReference>
<dbReference type="FunFam" id="3.40.50.300:FF:000804">
    <property type="entry name" value="E3 ubiquitin-protein ligase RNF213"/>
    <property type="match status" value="1"/>
</dbReference>
<dbReference type="InterPro" id="IPR031248">
    <property type="entry name" value="RNF213"/>
</dbReference>
<dbReference type="SMART" id="SM00382">
    <property type="entry name" value="AAA"/>
    <property type="match status" value="2"/>
</dbReference>
<keyword evidence="12" id="KW-0547">Nucleotide-binding</keyword>
<dbReference type="GO" id="GO:2000051">
    <property type="term" value="P:negative regulation of non-canonical Wnt signaling pathway"/>
    <property type="evidence" value="ECO:0007669"/>
    <property type="project" value="TreeGrafter"/>
</dbReference>
<dbReference type="GO" id="GO:0006629">
    <property type="term" value="P:lipid metabolic process"/>
    <property type="evidence" value="ECO:0007669"/>
    <property type="project" value="UniProtKB-KW"/>
</dbReference>
<comment type="catalytic activity">
    <reaction evidence="21">
        <text>ATP + H2O = ADP + phosphate + H(+)</text>
        <dbReference type="Rhea" id="RHEA:13065"/>
        <dbReference type="ChEBI" id="CHEBI:15377"/>
        <dbReference type="ChEBI" id="CHEBI:15378"/>
        <dbReference type="ChEBI" id="CHEBI:30616"/>
        <dbReference type="ChEBI" id="CHEBI:43474"/>
        <dbReference type="ChEBI" id="CHEBI:456216"/>
    </reaction>
    <physiologicalReaction direction="left-to-right" evidence="21">
        <dbReference type="Rhea" id="RHEA:13066"/>
    </physiologicalReaction>
</comment>
<evidence type="ECO:0000256" key="6">
    <source>
        <dbReference type="ARBA" id="ARBA00012483"/>
    </source>
</evidence>
<evidence type="ECO:0000256" key="19">
    <source>
        <dbReference type="ARBA" id="ARBA00023098"/>
    </source>
</evidence>
<dbReference type="EC" id="2.3.2.27" evidence="6"/>
<evidence type="ECO:0000256" key="16">
    <source>
        <dbReference type="ARBA" id="ARBA00022833"/>
    </source>
</evidence>
<comment type="pathway">
    <text evidence="4">Protein modification; protein ubiquitination.</text>
</comment>
<keyword evidence="24" id="KW-1185">Reference proteome</keyword>
<comment type="subcellular location">
    <subcellularLocation>
        <location evidence="3">Cytoplasm</location>
        <location evidence="3">Cytosol</location>
    </subcellularLocation>
    <subcellularLocation>
        <location evidence="2">Lipid droplet</location>
    </subcellularLocation>
</comment>
<feature type="domain" description="AAA+ ATPase" evidence="22">
    <location>
        <begin position="1596"/>
        <end position="1739"/>
    </location>
</feature>
<evidence type="ECO:0000256" key="8">
    <source>
        <dbReference type="ARBA" id="ARBA00022657"/>
    </source>
</evidence>
<accession>A0AAW1ZPA7</accession>
<evidence type="ECO:0000256" key="9">
    <source>
        <dbReference type="ARBA" id="ARBA00022677"/>
    </source>
</evidence>
<evidence type="ECO:0000256" key="11">
    <source>
        <dbReference type="ARBA" id="ARBA00022723"/>
    </source>
</evidence>
<evidence type="ECO:0000256" key="5">
    <source>
        <dbReference type="ARBA" id="ARBA00006914"/>
    </source>
</evidence>
<keyword evidence="16" id="KW-0862">Zinc</keyword>
<dbReference type="GO" id="GO:0016887">
    <property type="term" value="F:ATP hydrolysis activity"/>
    <property type="evidence" value="ECO:0007669"/>
    <property type="project" value="InterPro"/>
</dbReference>
<keyword evidence="18" id="KW-0391">Immunity</keyword>
<keyword evidence="17" id="KW-0067">ATP-binding</keyword>
<dbReference type="GO" id="GO:0006511">
    <property type="term" value="P:ubiquitin-dependent protein catabolic process"/>
    <property type="evidence" value="ECO:0007669"/>
    <property type="project" value="TreeGrafter"/>
</dbReference>
<keyword evidence="20" id="KW-0511">Multifunctional enzyme</keyword>
<comment type="catalytic activity">
    <reaction evidence="1">
        <text>S-ubiquitinyl-[E2 ubiquitin-conjugating enzyme]-L-cysteine + [acceptor protein]-L-lysine = [E2 ubiquitin-conjugating enzyme]-L-cysteine + N(6)-ubiquitinyl-[acceptor protein]-L-lysine.</text>
        <dbReference type="EC" id="2.3.2.27"/>
    </reaction>
</comment>
<dbReference type="PANTHER" id="PTHR22605:SF18">
    <property type="entry name" value="E3 UBIQUITIN-PROTEIN LIGASE RNF213-ALPHA"/>
    <property type="match status" value="1"/>
</dbReference>
<dbReference type="GO" id="GO:0016020">
    <property type="term" value="C:membrane"/>
    <property type="evidence" value="ECO:0007669"/>
    <property type="project" value="TreeGrafter"/>
</dbReference>
<sequence>MNLDKFVDVHLLTQTPSTKSRVLNYFELEDDVRSMAEVLNTFKDSYIFKVCWMNEAAKFAKANKAIRPAGKMVIALRKLHSDIFKPCYNAYKDIYTGLKDGTITFKKIDETFRAYKGKYKDLAAEFAIICKLDRSDDQGWVQTRIHQIEQYHELHLAVQSAEVVTMVKETLRLTGDFQVLEKLLVTRHENFKKERLVSIDDELVQAKIVLVDITESRRLCLQELSLQKNFVQWVTNALTDISELKVFVDLASISAGENDLEVDRVACFHDAVLGYSSMLYGLKPDADFNLFKKMLKKLWKALDNDPNLPKKLCDSARHIEWLKTVKDSHGSVEMSSLSLASAINMNGVYIISAQNQKKLCLEGVLKLHITEEHDKGCEPHTYSLEDLRDLQNKLMLMSGKGDQGQREVNRFAEVFASVQRLASAYIDLSVAGNPLFREWEAKVKCNSNEACIIMHLHLGKDDSVIVEGDVTEQLPEVCKKMESCLHFWKAFMDKQRSQHYYLNYFTAEQVVYLCSQLTQNNVTDIKDDVLMMLSFIKPNCSLSDVTQAWHKMSKMNHEQNDDLDFQTFGKVPSMDEHDLNTGETCLTFDNLASQLRHVKGSEKLDVIWNSYMRHMNSFLPHFLDVRNLGYLLEILANSEYKGDSSQDGKTRNIQRELPKGMLTGNPNLIICPSEEILITCISIYMKSEKEPLPTYDEVLLCSASTQYEEVELFLRRCLSAGYGGKKIYTMLYVDQLTYEVSYKVEQFFQKQKAKSRKDYRLVLVCSSNREHAYLPSAFSQFRLHLLPQEPISSIQRYLVGHFTVPADVSSAAAVFKNRQCVGAVFSERSGVGKSLYIKRIYEKLKTITKNPSQLKSIRLIEPRVDENVILQSMHNSSKKNELSIYHFDITTMVKKGLHEFLFRLLILGYLMDSEGNMWKSSNKHLYVFEILRPDGRTSQNDKRVGAIDPSSFLDVFPSVYCRPPKEVLELEMRIQQNPSFKGDDPLMDDQEFRSEAYQRTYQYLRRFRNGDSFDSFKYQGTEGTHVECLQMLFIYCGIIDPSWAELRNFAWFLNLQLKDCEDSVFCDAAITGDILFGFKKFVVEFMILMAKDFATPSLSISDQSPGRLQNDISSASEEHLVPFRIRKRWESEPHPYIFFNDDHVSMTFIGFHLQPNANNGIDAVDPSTKRVIKQNIMTRQLYDGLKLQNVPFNIDFDQLSRKDKIEKLSMVLGIQFPMDPDETYELTTDNMLKILAIHMRFRCGIPVIIMGETGCGKTRLIKFLCEMHRGGVATENMKLVKVHGGTSSNMIYTKVREAESMASKNKKDYGFDSVLFFDEANTTEAISSIKEVICDNTAEGQHLKSDTGLQIIAACNPYRKHTDVMIKRLESAGLGYRVRAEETDEKLGSIPLRQLVYRVHALPPSMIPLVWDFGQLNDHTEKMYIKQIVKRVVETHSIDSNYITTITDVLSASQKYMRTRQDECSFVSLRDVERCMQVFGWFYKNHPMLLSEVGHFESIQRTQRNEQHQMETDQRNPVLWSIIMAVGVCYHACLEDKENYRIEICRFLPQYSQMKVMEEISVIQDVFLNGVRVGESIARNNALKENVFMMVICIELRIPLFLVGKPGSSKSLSKTLVADGMQGQAAHSYLFKKLKQIHLVSFQCSPHSTPDGIINTFKQCARFQEGKNLKEYVSVVVLDEIGLAEDSQKMPLKTLHPLLEEGCIDDQTGPHKKVGFVGISNWALDPAKMNRGITVSRGDPDEKELIQTAEGICSSDAMILEMVRHYFKPFSQAYLNICNGQGKGFFGLRDYYSLIKMMFAVAKASNQKPSAEQIVKAVLRNFSGKDNVDAVTVFTNKLNIKHSLENISAIELVRENITAIGQNEECRYLLVLTKNYAALRILQQMFVSNQCQPEIIFGSSFPKDQEYTQICRNINRVKVCMETGQTVVLLNLQNLYESLYDALNQYYVWLGGQKYVDLGLGTHRVKCRVHRDFGLVVIEEKDIVYKQFPIPLINRLEKHCLDISTVLKPEQKVLVEELEQWIERFIAIKENQAIAPQVRRYLAADAFIGYNSDTCASVVLQVTEQLKTDPTKEILDEAKLILLNCATPDAVVRLDCTSLPKVEKEHLSRVYFQDQKHGSFADFILSQTQQAGSNHAFFTEVTTFSRLLTAAEAEELQSIAQNVQLLSLQQFDTENSFLKKIKNYLENTTGDKILIIQTKFDEGSQSLNIIASAKYSSLNKINKFKKEGNGKIFVYFITKLSRMEGGTSYVGFHGGPWKSVHIDDLRISKDIVPDIKALQCLTISELFTDKAEGADEPEEDEDISTNEEKMELQDNTGLENVLDSKVLVRSCVQSAVGMLTDQTEAGARSTKRVEILLMLLADNETLHDEFMKTLKKRLHSLLKAHDDNMILPRSWVIKEALNIDALQEAGTFR</sequence>
<reference evidence="23 24" key="1">
    <citation type="submission" date="2024-05" db="EMBL/GenBank/DDBJ databases">
        <title>A high-quality chromosomal-level genome assembly of Topmouth culter (Culter alburnus).</title>
        <authorList>
            <person name="Zhao H."/>
        </authorList>
    </citation>
    <scope>NUCLEOTIDE SEQUENCE [LARGE SCALE GENOMIC DNA]</scope>
    <source>
        <strain evidence="23">CATC2023</strain>
        <tissue evidence="23">Muscle</tissue>
    </source>
</reference>
<evidence type="ECO:0000256" key="12">
    <source>
        <dbReference type="ARBA" id="ARBA00022741"/>
    </source>
</evidence>
<evidence type="ECO:0000256" key="13">
    <source>
        <dbReference type="ARBA" id="ARBA00022771"/>
    </source>
</evidence>
<keyword evidence="10" id="KW-0808">Transferase</keyword>
<dbReference type="InterPro" id="IPR003593">
    <property type="entry name" value="AAA+_ATPase"/>
</dbReference>
<evidence type="ECO:0000256" key="4">
    <source>
        <dbReference type="ARBA" id="ARBA00004906"/>
    </source>
</evidence>
<proteinExistence type="inferred from homology"/>
<evidence type="ECO:0000256" key="20">
    <source>
        <dbReference type="ARBA" id="ARBA00023268"/>
    </source>
</evidence>
<protein>
    <recommendedName>
        <fullName evidence="6">RING-type E3 ubiquitin transferase</fullName>
        <ecNumber evidence="6">2.3.2.27</ecNumber>
    </recommendedName>
</protein>
<organism evidence="23 24">
    <name type="scientific">Culter alburnus</name>
    <name type="common">Topmouth culter</name>
    <dbReference type="NCBI Taxonomy" id="194366"/>
    <lineage>
        <taxon>Eukaryota</taxon>
        <taxon>Metazoa</taxon>
        <taxon>Chordata</taxon>
        <taxon>Craniata</taxon>
        <taxon>Vertebrata</taxon>
        <taxon>Euteleostomi</taxon>
        <taxon>Actinopterygii</taxon>
        <taxon>Neopterygii</taxon>
        <taxon>Teleostei</taxon>
        <taxon>Ostariophysi</taxon>
        <taxon>Cypriniformes</taxon>
        <taxon>Xenocyprididae</taxon>
        <taxon>Xenocypridinae</taxon>
        <taxon>Culter</taxon>
    </lineage>
</organism>
<dbReference type="GO" id="GO:0002376">
    <property type="term" value="P:immune system process"/>
    <property type="evidence" value="ECO:0007669"/>
    <property type="project" value="UniProtKB-KW"/>
</dbReference>
<evidence type="ECO:0000259" key="22">
    <source>
        <dbReference type="SMART" id="SM00382"/>
    </source>
</evidence>
<dbReference type="GO" id="GO:0008270">
    <property type="term" value="F:zinc ion binding"/>
    <property type="evidence" value="ECO:0007669"/>
    <property type="project" value="UniProtKB-KW"/>
</dbReference>
<comment type="caution">
    <text evidence="23">The sequence shown here is derived from an EMBL/GenBank/DDBJ whole genome shotgun (WGS) entry which is preliminary data.</text>
</comment>
<dbReference type="GO" id="GO:0002040">
    <property type="term" value="P:sprouting angiogenesis"/>
    <property type="evidence" value="ECO:0007669"/>
    <property type="project" value="TreeGrafter"/>
</dbReference>
<name>A0AAW1ZPA7_CULAL</name>
<evidence type="ECO:0000256" key="15">
    <source>
        <dbReference type="ARBA" id="ARBA00022801"/>
    </source>
</evidence>
<keyword evidence="15" id="KW-0378">Hydrolase</keyword>
<gene>
    <name evidence="23" type="ORF">ABG768_008182</name>
</gene>
<keyword evidence="9" id="KW-0551">Lipid droplet</keyword>
<dbReference type="GO" id="GO:0061630">
    <property type="term" value="F:ubiquitin protein ligase activity"/>
    <property type="evidence" value="ECO:0007669"/>
    <property type="project" value="UniProtKB-EC"/>
</dbReference>
<dbReference type="GO" id="GO:0005829">
    <property type="term" value="C:cytosol"/>
    <property type="evidence" value="ECO:0007669"/>
    <property type="project" value="UniProtKB-SubCell"/>
</dbReference>
<evidence type="ECO:0000256" key="1">
    <source>
        <dbReference type="ARBA" id="ARBA00000900"/>
    </source>
</evidence>
<dbReference type="GO" id="GO:0005524">
    <property type="term" value="F:ATP binding"/>
    <property type="evidence" value="ECO:0007669"/>
    <property type="project" value="UniProtKB-KW"/>
</dbReference>
<evidence type="ECO:0000256" key="10">
    <source>
        <dbReference type="ARBA" id="ARBA00022679"/>
    </source>
</evidence>
<dbReference type="GO" id="GO:0005811">
    <property type="term" value="C:lipid droplet"/>
    <property type="evidence" value="ECO:0007669"/>
    <property type="project" value="UniProtKB-SubCell"/>
</dbReference>
<dbReference type="PANTHER" id="PTHR22605">
    <property type="entry name" value="RZ-TYPE DOMAIN-CONTAINING PROTEIN"/>
    <property type="match status" value="1"/>
</dbReference>
<keyword evidence="19" id="KW-0443">Lipid metabolism</keyword>
<keyword evidence="8" id="KW-0037">Angiogenesis</keyword>
<dbReference type="EMBL" id="JAWDJR010000015">
    <property type="protein sequence ID" value="KAK9962832.1"/>
    <property type="molecule type" value="Genomic_DNA"/>
</dbReference>
<evidence type="ECO:0000256" key="18">
    <source>
        <dbReference type="ARBA" id="ARBA00022859"/>
    </source>
</evidence>
<keyword evidence="14" id="KW-0833">Ubl conjugation pathway</keyword>
<comment type="similarity">
    <text evidence="5">Belongs to the AAA ATPase family.</text>
</comment>
<dbReference type="SUPFAM" id="SSF52540">
    <property type="entry name" value="P-loop containing nucleoside triphosphate hydrolases"/>
    <property type="match status" value="2"/>
</dbReference>
<dbReference type="FunFam" id="3.40.50.300:FF:000491">
    <property type="entry name" value="E3 ubiquitin-protein ligase RNF213"/>
    <property type="match status" value="1"/>
</dbReference>
<evidence type="ECO:0000256" key="7">
    <source>
        <dbReference type="ARBA" id="ARBA00022490"/>
    </source>
</evidence>
<dbReference type="Gene3D" id="3.40.50.300">
    <property type="entry name" value="P-loop containing nucleotide triphosphate hydrolases"/>
    <property type="match status" value="2"/>
</dbReference>
<feature type="domain" description="AAA+ ATPase" evidence="22">
    <location>
        <begin position="1243"/>
        <end position="1388"/>
    </location>
</feature>
<evidence type="ECO:0000256" key="3">
    <source>
        <dbReference type="ARBA" id="ARBA00004514"/>
    </source>
</evidence>
<dbReference type="Proteomes" id="UP001479290">
    <property type="component" value="Unassembled WGS sequence"/>
</dbReference>